<dbReference type="InterPro" id="IPR057630">
    <property type="entry name" value="Terminase_6"/>
</dbReference>
<dbReference type="eggNOG" id="ENOG50322M1">
    <property type="taxonomic scope" value="Bacteria"/>
</dbReference>
<sequence length="207" mass="22995">MSEQTDAKALNLFLAAVPVNRIRDQLEMRSTSSVQAAIQRALKAAQAGKNPDSARRIEIERLDSLYRQLYPAALQGDMKAVDECLKISEQRLRLIDAPTKAQDGLLQSYEHTVSELKEQGALEKQDEALVQSGRMIAAQIDYAVTHGTGQEVTKALYLVPHLMNVLNTLGATPQARQQVQDVAGRQRKQAEPVDELAEFRRRKFASG</sequence>
<gene>
    <name evidence="2" type="ORF">BCUN_0402</name>
</gene>
<dbReference type="OrthoDB" id="5070684at2"/>
<dbReference type="RefSeq" id="WP_033516294.1">
    <property type="nucleotide sequence ID" value="NZ_JGYV01000001.1"/>
</dbReference>
<dbReference type="EMBL" id="JGYV01000001">
    <property type="protein sequence ID" value="KFI65904.1"/>
    <property type="molecule type" value="Genomic_DNA"/>
</dbReference>
<organism evidence="2 3">
    <name type="scientific">Bifidobacterium cuniculi</name>
    <dbReference type="NCBI Taxonomy" id="1688"/>
    <lineage>
        <taxon>Bacteria</taxon>
        <taxon>Bacillati</taxon>
        <taxon>Actinomycetota</taxon>
        <taxon>Actinomycetes</taxon>
        <taxon>Bifidobacteriales</taxon>
        <taxon>Bifidobacteriaceae</taxon>
        <taxon>Bifidobacterium</taxon>
    </lineage>
</organism>
<evidence type="ECO:0000259" key="1">
    <source>
        <dbReference type="Pfam" id="PF23931"/>
    </source>
</evidence>
<name>A0A087B4F4_9BIFI</name>
<accession>A0A087B4F4</accession>
<evidence type="ECO:0000313" key="2">
    <source>
        <dbReference type="EMBL" id="KFI65904.1"/>
    </source>
</evidence>
<dbReference type="Pfam" id="PF23931">
    <property type="entry name" value="Terminase_6"/>
    <property type="match status" value="1"/>
</dbReference>
<reference evidence="2 3" key="1">
    <citation type="submission" date="2014-03" db="EMBL/GenBank/DDBJ databases">
        <title>Genomics of Bifidobacteria.</title>
        <authorList>
            <person name="Ventura M."/>
            <person name="Milani C."/>
            <person name="Lugli G.A."/>
        </authorList>
    </citation>
    <scope>NUCLEOTIDE SEQUENCE [LARGE SCALE GENOMIC DNA]</scope>
    <source>
        <strain evidence="2 3">LMG 10738</strain>
    </source>
</reference>
<protein>
    <recommendedName>
        <fullName evidence="1">Terminase small subunit actinomycetes phage-type domain-containing protein</fullName>
    </recommendedName>
</protein>
<proteinExistence type="predicted"/>
<dbReference type="AlphaFoldDB" id="A0A087B4F4"/>
<keyword evidence="3" id="KW-1185">Reference proteome</keyword>
<feature type="domain" description="Terminase small subunit actinomycetes phage-type" evidence="1">
    <location>
        <begin position="120"/>
        <end position="202"/>
    </location>
</feature>
<dbReference type="STRING" id="1688.BCUN_0402"/>
<evidence type="ECO:0000313" key="3">
    <source>
        <dbReference type="Proteomes" id="UP000029067"/>
    </source>
</evidence>
<dbReference type="Proteomes" id="UP000029067">
    <property type="component" value="Unassembled WGS sequence"/>
</dbReference>
<comment type="caution">
    <text evidence="2">The sequence shown here is derived from an EMBL/GenBank/DDBJ whole genome shotgun (WGS) entry which is preliminary data.</text>
</comment>